<sequence length="175" mass="20411">MRRVLFDCNNPFRVSGSVVSYLESQYKEDNFSLEYIFNAVKFCLRSHFLTAKSTFCDLENSFCDDTEYPELDKWFDELSQESQSTGDTPNKRQKTKPTLVETKDLASCINEIGSRYFTLRFLCFLNFRLPDEPLGDTYTRIYISCYEGYGSSSENDENGPFHRFMRALNNLSKSD</sequence>
<dbReference type="Proteomes" id="UP000094527">
    <property type="component" value="Unassembled WGS sequence"/>
</dbReference>
<comment type="caution">
    <text evidence="1">The sequence shown here is derived from an EMBL/GenBank/DDBJ whole genome shotgun (WGS) entry which is preliminary data.</text>
</comment>
<name>A0A1D2MYV0_ORCCI</name>
<organism evidence="1 2">
    <name type="scientific">Orchesella cincta</name>
    <name type="common">Springtail</name>
    <name type="synonym">Podura cincta</name>
    <dbReference type="NCBI Taxonomy" id="48709"/>
    <lineage>
        <taxon>Eukaryota</taxon>
        <taxon>Metazoa</taxon>
        <taxon>Ecdysozoa</taxon>
        <taxon>Arthropoda</taxon>
        <taxon>Hexapoda</taxon>
        <taxon>Collembola</taxon>
        <taxon>Entomobryomorpha</taxon>
        <taxon>Entomobryoidea</taxon>
        <taxon>Orchesellidae</taxon>
        <taxon>Orchesellinae</taxon>
        <taxon>Orchesella</taxon>
    </lineage>
</organism>
<dbReference type="EMBL" id="LJIJ01000375">
    <property type="protein sequence ID" value="ODM98182.1"/>
    <property type="molecule type" value="Genomic_DNA"/>
</dbReference>
<keyword evidence="2" id="KW-1185">Reference proteome</keyword>
<dbReference type="AlphaFoldDB" id="A0A1D2MYV0"/>
<evidence type="ECO:0000313" key="2">
    <source>
        <dbReference type="Proteomes" id="UP000094527"/>
    </source>
</evidence>
<accession>A0A1D2MYV0</accession>
<evidence type="ECO:0000313" key="1">
    <source>
        <dbReference type="EMBL" id="ODM98182.1"/>
    </source>
</evidence>
<gene>
    <name evidence="1" type="ORF">Ocin01_08500</name>
</gene>
<proteinExistence type="predicted"/>
<protein>
    <submittedName>
        <fullName evidence="1">Conserved oligomeric Golgi complex subunit 5</fullName>
    </submittedName>
</protein>
<feature type="non-terminal residue" evidence="1">
    <location>
        <position position="175"/>
    </location>
</feature>
<reference evidence="1 2" key="1">
    <citation type="journal article" date="2016" name="Genome Biol. Evol.">
        <title>Gene Family Evolution Reflects Adaptation to Soil Environmental Stressors in the Genome of the Collembolan Orchesella cincta.</title>
        <authorList>
            <person name="Faddeeva-Vakhrusheva A."/>
            <person name="Derks M.F."/>
            <person name="Anvar S.Y."/>
            <person name="Agamennone V."/>
            <person name="Suring W."/>
            <person name="Smit S."/>
            <person name="van Straalen N.M."/>
            <person name="Roelofs D."/>
        </authorList>
    </citation>
    <scope>NUCLEOTIDE SEQUENCE [LARGE SCALE GENOMIC DNA]</scope>
    <source>
        <tissue evidence="1">Mixed pool</tissue>
    </source>
</reference>